<name>A0A937A7T8_9BACT</name>
<feature type="transmembrane region" description="Helical" evidence="2">
    <location>
        <begin position="6"/>
        <end position="25"/>
    </location>
</feature>
<evidence type="ECO:0008006" key="5">
    <source>
        <dbReference type="Google" id="ProtNLM"/>
    </source>
</evidence>
<organism evidence="3 4">
    <name type="scientific">Marivirga atlantica</name>
    <dbReference type="NCBI Taxonomy" id="1548457"/>
    <lineage>
        <taxon>Bacteria</taxon>
        <taxon>Pseudomonadati</taxon>
        <taxon>Bacteroidota</taxon>
        <taxon>Cytophagia</taxon>
        <taxon>Cytophagales</taxon>
        <taxon>Marivirgaceae</taxon>
        <taxon>Marivirga</taxon>
    </lineage>
</organism>
<gene>
    <name evidence="3" type="ORF">JKP34_01705</name>
</gene>
<reference evidence="3" key="1">
    <citation type="submission" date="2021-01" db="EMBL/GenBank/DDBJ databases">
        <title>Marivirga sp. nov., isolated from intertidal surface sediments.</title>
        <authorList>
            <person name="Zhang M."/>
        </authorList>
    </citation>
    <scope>NUCLEOTIDE SEQUENCE</scope>
    <source>
        <strain evidence="3">SM1354</strain>
    </source>
</reference>
<evidence type="ECO:0000256" key="1">
    <source>
        <dbReference type="SAM" id="Coils"/>
    </source>
</evidence>
<comment type="caution">
    <text evidence="3">The sequence shown here is derived from an EMBL/GenBank/DDBJ whole genome shotgun (WGS) entry which is preliminary data.</text>
</comment>
<dbReference type="RefSeq" id="WP_201917064.1">
    <property type="nucleotide sequence ID" value="NZ_JAERQG010000001.1"/>
</dbReference>
<keyword evidence="1" id="KW-0175">Coiled coil</keyword>
<accession>A0A937A7T8</accession>
<proteinExistence type="predicted"/>
<evidence type="ECO:0000313" key="4">
    <source>
        <dbReference type="Proteomes" id="UP000642920"/>
    </source>
</evidence>
<keyword evidence="2" id="KW-1133">Transmembrane helix</keyword>
<keyword evidence="4" id="KW-1185">Reference proteome</keyword>
<keyword evidence="2" id="KW-0812">Transmembrane</keyword>
<evidence type="ECO:0000256" key="2">
    <source>
        <dbReference type="SAM" id="Phobius"/>
    </source>
</evidence>
<sequence length="458" mass="51537">MGIFTFIGVVLILAPLILLIASIQIRRKLKEDENSNYKGIGQKFLLWFSPKKSLIVAGVGLLLIFNTSFLFYASPGHQYFIVSPAGTKSAIFSSGIKFITPLSKVQEWQKFFDIKVISGDEPTEGIEGVIPDGIPIRFIDQVTADVNISVRMQMPQDEPSFIKLAEEFRHPKNLVNNTLVPTVKEQVINTGYMFSAQDYISGSAADFRQTLDEQLKNGGYSVEKKEHYDTIYASIQQKDRVIKEIRTRYEVNKRLNATGKPIRVDHDITKNNIIVSQVIVDQVDLEDAFKKRLEAQRDISAQKRIEMEKIETAKAEQQRILAEGERDKTAERAAQEREQVKKLIEIETRLKQEETNKKLAQIQLETERLKSAAKKVAADAQSYENAKLVQAGLTPQEKAEWEYKTSVGVAEKFAGPNGVKLPQFYMGGSDGNGKGNSDALQQILTMMMAQQSLNNGKK</sequence>
<dbReference type="EMBL" id="JAERQG010000001">
    <property type="protein sequence ID" value="MBL0763946.1"/>
    <property type="molecule type" value="Genomic_DNA"/>
</dbReference>
<dbReference type="Proteomes" id="UP000642920">
    <property type="component" value="Unassembled WGS sequence"/>
</dbReference>
<dbReference type="AlphaFoldDB" id="A0A937A7T8"/>
<protein>
    <recommendedName>
        <fullName evidence="5">Band 7 domain-containing protein</fullName>
    </recommendedName>
</protein>
<feature type="transmembrane region" description="Helical" evidence="2">
    <location>
        <begin position="53"/>
        <end position="73"/>
    </location>
</feature>
<evidence type="ECO:0000313" key="3">
    <source>
        <dbReference type="EMBL" id="MBL0763946.1"/>
    </source>
</evidence>
<keyword evidence="2" id="KW-0472">Membrane</keyword>
<feature type="coiled-coil region" evidence="1">
    <location>
        <begin position="307"/>
        <end position="372"/>
    </location>
</feature>